<keyword evidence="5" id="KW-0547">Nucleotide-binding</keyword>
<evidence type="ECO:0000256" key="5">
    <source>
        <dbReference type="RuleBase" id="RU003651"/>
    </source>
</evidence>
<dbReference type="SMART" id="SM00382">
    <property type="entry name" value="AAA"/>
    <property type="match status" value="1"/>
</dbReference>
<dbReference type="Proteomes" id="UP001054889">
    <property type="component" value="Unassembled WGS sequence"/>
</dbReference>
<evidence type="ECO:0000256" key="4">
    <source>
        <dbReference type="ARBA" id="ARBA00049360"/>
    </source>
</evidence>
<evidence type="ECO:0000259" key="7">
    <source>
        <dbReference type="SMART" id="SM00382"/>
    </source>
</evidence>
<dbReference type="Pfam" id="PF00004">
    <property type="entry name" value="AAA"/>
    <property type="match status" value="2"/>
</dbReference>
<evidence type="ECO:0000313" key="8">
    <source>
        <dbReference type="EMBL" id="GJN32470.1"/>
    </source>
</evidence>
<name>A0AAV5FDL5_ELECO</name>
<evidence type="ECO:0000256" key="2">
    <source>
        <dbReference type="ARBA" id="ARBA00007448"/>
    </source>
</evidence>
<comment type="cofactor">
    <cofactor evidence="1">
        <name>Mg(2+)</name>
        <dbReference type="ChEBI" id="CHEBI:18420"/>
    </cofactor>
</comment>
<dbReference type="GO" id="GO:0016887">
    <property type="term" value="F:ATP hydrolysis activity"/>
    <property type="evidence" value="ECO:0007669"/>
    <property type="project" value="InterPro"/>
</dbReference>
<keyword evidence="9" id="KW-1185">Reference proteome</keyword>
<proteinExistence type="inferred from homology"/>
<feature type="domain" description="AAA+ ATPase" evidence="7">
    <location>
        <begin position="253"/>
        <end position="419"/>
    </location>
</feature>
<dbReference type="InterPro" id="IPR050747">
    <property type="entry name" value="Mitochondrial_chaperone_BCS1"/>
</dbReference>
<evidence type="ECO:0000313" key="9">
    <source>
        <dbReference type="Proteomes" id="UP001054889"/>
    </source>
</evidence>
<accession>A0AAV5FDL5</accession>
<reference evidence="8" key="1">
    <citation type="journal article" date="2018" name="DNA Res.">
        <title>Multiple hybrid de novo genome assembly of finger millet, an orphan allotetraploid crop.</title>
        <authorList>
            <person name="Hatakeyama M."/>
            <person name="Aluri S."/>
            <person name="Balachadran M.T."/>
            <person name="Sivarajan S.R."/>
            <person name="Patrignani A."/>
            <person name="Gruter S."/>
            <person name="Poveda L."/>
            <person name="Shimizu-Inatsugi R."/>
            <person name="Baeten J."/>
            <person name="Francoijs K.J."/>
            <person name="Nataraja K.N."/>
            <person name="Reddy Y.A.N."/>
            <person name="Phadnis S."/>
            <person name="Ravikumar R.L."/>
            <person name="Schlapbach R."/>
            <person name="Sreeman S.M."/>
            <person name="Shimizu K.K."/>
        </authorList>
    </citation>
    <scope>NUCLEOTIDE SEQUENCE</scope>
</reference>
<evidence type="ECO:0000256" key="3">
    <source>
        <dbReference type="ARBA" id="ARBA00022842"/>
    </source>
</evidence>
<dbReference type="GO" id="GO:0005524">
    <property type="term" value="F:ATP binding"/>
    <property type="evidence" value="ECO:0007669"/>
    <property type="project" value="UniProtKB-KW"/>
</dbReference>
<dbReference type="CDD" id="cd19510">
    <property type="entry name" value="RecA-like_BCS1"/>
    <property type="match status" value="1"/>
</dbReference>
<dbReference type="PROSITE" id="PS00674">
    <property type="entry name" value="AAA"/>
    <property type="match status" value="1"/>
</dbReference>
<dbReference type="AlphaFoldDB" id="A0AAV5FDL5"/>
<dbReference type="InterPro" id="IPR003960">
    <property type="entry name" value="ATPase_AAA_CS"/>
</dbReference>
<comment type="catalytic activity">
    <reaction evidence="4">
        <text>ATP + H2O = ADP + phosphate + H(+)</text>
        <dbReference type="Rhea" id="RHEA:13065"/>
        <dbReference type="ChEBI" id="CHEBI:15377"/>
        <dbReference type="ChEBI" id="CHEBI:15378"/>
        <dbReference type="ChEBI" id="CHEBI:30616"/>
        <dbReference type="ChEBI" id="CHEBI:43474"/>
        <dbReference type="ChEBI" id="CHEBI:456216"/>
    </reaction>
</comment>
<gene>
    <name evidence="8" type="primary">gb20984</name>
    <name evidence="8" type="ORF">PR202_gb20984</name>
</gene>
<comment type="similarity">
    <text evidence="2">Belongs to the AAA ATPase family. BCS1 subfamily.</text>
</comment>
<feature type="region of interest" description="Disordered" evidence="6">
    <location>
        <begin position="322"/>
        <end position="347"/>
    </location>
</feature>
<keyword evidence="5" id="KW-0067">ATP-binding</keyword>
<dbReference type="Gene3D" id="3.40.50.300">
    <property type="entry name" value="P-loop containing nucleotide triphosphate hydrolases"/>
    <property type="match status" value="1"/>
</dbReference>
<organism evidence="8 9">
    <name type="scientific">Eleusine coracana subsp. coracana</name>
    <dbReference type="NCBI Taxonomy" id="191504"/>
    <lineage>
        <taxon>Eukaryota</taxon>
        <taxon>Viridiplantae</taxon>
        <taxon>Streptophyta</taxon>
        <taxon>Embryophyta</taxon>
        <taxon>Tracheophyta</taxon>
        <taxon>Spermatophyta</taxon>
        <taxon>Magnoliopsida</taxon>
        <taxon>Liliopsida</taxon>
        <taxon>Poales</taxon>
        <taxon>Poaceae</taxon>
        <taxon>PACMAD clade</taxon>
        <taxon>Chloridoideae</taxon>
        <taxon>Cynodonteae</taxon>
        <taxon>Eleusininae</taxon>
        <taxon>Eleusine</taxon>
    </lineage>
</organism>
<dbReference type="InterPro" id="IPR027417">
    <property type="entry name" value="P-loop_NTPase"/>
</dbReference>
<dbReference type="EMBL" id="BQKI01000084">
    <property type="protein sequence ID" value="GJN32470.1"/>
    <property type="molecule type" value="Genomic_DNA"/>
</dbReference>
<reference evidence="8" key="2">
    <citation type="submission" date="2021-12" db="EMBL/GenBank/DDBJ databases">
        <title>Resequencing data analysis of finger millet.</title>
        <authorList>
            <person name="Hatakeyama M."/>
            <person name="Aluri S."/>
            <person name="Balachadran M.T."/>
            <person name="Sivarajan S.R."/>
            <person name="Poveda L."/>
            <person name="Shimizu-Inatsugi R."/>
            <person name="Schlapbach R."/>
            <person name="Sreeman S.M."/>
            <person name="Shimizu K.K."/>
        </authorList>
    </citation>
    <scope>NUCLEOTIDE SEQUENCE</scope>
</reference>
<keyword evidence="3" id="KW-0460">Magnesium</keyword>
<dbReference type="InterPro" id="IPR025753">
    <property type="entry name" value="AAA_N_dom"/>
</dbReference>
<evidence type="ECO:0000256" key="1">
    <source>
        <dbReference type="ARBA" id="ARBA00001946"/>
    </source>
</evidence>
<comment type="caution">
    <text evidence="8">The sequence shown here is derived from an EMBL/GenBank/DDBJ whole genome shotgun (WGS) entry which is preliminary data.</text>
</comment>
<dbReference type="GO" id="GO:0006950">
    <property type="term" value="P:response to stress"/>
    <property type="evidence" value="ECO:0007669"/>
    <property type="project" value="UniProtKB-ARBA"/>
</dbReference>
<dbReference type="SUPFAM" id="SSF52540">
    <property type="entry name" value="P-loop containing nucleoside triphosphate hydrolases"/>
    <property type="match status" value="1"/>
</dbReference>
<dbReference type="PANTHER" id="PTHR23070">
    <property type="entry name" value="BCS1 AAA-TYPE ATPASE"/>
    <property type="match status" value="1"/>
</dbReference>
<dbReference type="InterPro" id="IPR003593">
    <property type="entry name" value="AAA+_ATPase"/>
</dbReference>
<protein>
    <recommendedName>
        <fullName evidence="7">AAA+ ATPase domain-containing protein</fullName>
    </recommendedName>
</protein>
<dbReference type="InterPro" id="IPR003959">
    <property type="entry name" value="ATPase_AAA_core"/>
</dbReference>
<dbReference type="Pfam" id="PF14363">
    <property type="entry name" value="AAA_assoc"/>
    <property type="match status" value="1"/>
</dbReference>
<evidence type="ECO:0000256" key="6">
    <source>
        <dbReference type="SAM" id="MobiDB-lite"/>
    </source>
</evidence>
<sequence length="441" mass="49220">MATDSSPAAAAAAIPSYRKAVDAYKKAVATAASVTAYAVLARGMARELLPHDLSDAAEWAASFLRARLEPRPTERRTIVIKRAAGDHHHYDGENGLFEEVREYLATRIQPRSMRRLCLSGGVGGARKVLSMEPGDSMTDSFEGVDFTWASVAAEGRHGYGTESLEVSFDAKHTDMALGQYVPHITASVEEERLRERALKIYMNESSSWRGITHRHPATFDTLAMDPELKQSVIDDLDRFLKRREHYRRIGKAWKRGYLLYGPPGTGKSSLVAAIANYLRFNLYDLDLSDVHSNMFLQRLLIGMSDKSILVIEDIDCCFSSASREDKDQSHHQTGAGHSTDDDVMDDVSPPAPWTMMPPSLPQQQKITLSGLLNFIDGLWSTSGEERIVIFTTNYKDRLDPALLRPGRMDREIYMGYWLGGLQDSGSQLLPPRRPPHVPRAP</sequence>